<reference evidence="1 2" key="1">
    <citation type="submission" date="2015-07" db="EMBL/GenBank/DDBJ databases">
        <title>Whole genome sequencing of Bosea vaviloviae isolated from cave pool.</title>
        <authorList>
            <person name="Tan N.E.H."/>
            <person name="Lee Y.P."/>
            <person name="Gan H.M."/>
            <person name="Barton H."/>
            <person name="Savka M.A."/>
        </authorList>
    </citation>
    <scope>NUCLEOTIDE SEQUENCE [LARGE SCALE GENOMIC DNA]</scope>
    <source>
        <strain evidence="1 2">SD260</strain>
    </source>
</reference>
<dbReference type="AlphaFoldDB" id="A0A0N1F8G7"/>
<gene>
    <name evidence="1" type="ORF">AE618_01945</name>
</gene>
<accession>A0A0N1F8G7</accession>
<dbReference type="PATRIC" id="fig|1526658.3.peg.1852"/>
<sequence>MIVGDEAADRLEALSHSQSLVPGTVLVELVNQTGQVIWGEFRAYLRDETEPWMIVRAIDSSWCEIETQDEQVLELVRQSFTDVRPPA</sequence>
<organism evidence="1 2">
    <name type="scientific">Bosea vaviloviae</name>
    <dbReference type="NCBI Taxonomy" id="1526658"/>
    <lineage>
        <taxon>Bacteria</taxon>
        <taxon>Pseudomonadati</taxon>
        <taxon>Pseudomonadota</taxon>
        <taxon>Alphaproteobacteria</taxon>
        <taxon>Hyphomicrobiales</taxon>
        <taxon>Boseaceae</taxon>
        <taxon>Bosea</taxon>
    </lineage>
</organism>
<dbReference type="Proteomes" id="UP000037822">
    <property type="component" value="Unassembled WGS sequence"/>
</dbReference>
<proteinExistence type="predicted"/>
<evidence type="ECO:0000313" key="2">
    <source>
        <dbReference type="Proteomes" id="UP000037822"/>
    </source>
</evidence>
<protein>
    <submittedName>
        <fullName evidence="1">Uncharacterized protein</fullName>
    </submittedName>
</protein>
<comment type="caution">
    <text evidence="1">The sequence shown here is derived from an EMBL/GenBank/DDBJ whole genome shotgun (WGS) entry which is preliminary data.</text>
</comment>
<keyword evidence="2" id="KW-1185">Reference proteome</keyword>
<name>A0A0N1F8G7_9HYPH</name>
<dbReference type="EMBL" id="LGSZ01000010">
    <property type="protein sequence ID" value="KPH82845.1"/>
    <property type="molecule type" value="Genomic_DNA"/>
</dbReference>
<evidence type="ECO:0000313" key="1">
    <source>
        <dbReference type="EMBL" id="KPH82845.1"/>
    </source>
</evidence>